<dbReference type="EMBL" id="QPJW01000010">
    <property type="protein sequence ID" value="RCX16950.1"/>
    <property type="molecule type" value="Genomic_DNA"/>
</dbReference>
<dbReference type="InterPro" id="IPR001173">
    <property type="entry name" value="Glyco_trans_2-like"/>
</dbReference>
<organism evidence="7 8">
    <name type="scientific">Fontibacillus phaseoli</name>
    <dbReference type="NCBI Taxonomy" id="1416533"/>
    <lineage>
        <taxon>Bacteria</taxon>
        <taxon>Bacillati</taxon>
        <taxon>Bacillota</taxon>
        <taxon>Bacilli</taxon>
        <taxon>Bacillales</taxon>
        <taxon>Paenibacillaceae</taxon>
        <taxon>Fontibacillus</taxon>
    </lineage>
</organism>
<dbReference type="Gene3D" id="3.40.50.11010">
    <property type="match status" value="1"/>
</dbReference>
<name>A0A369B614_9BACL</name>
<evidence type="ECO:0000256" key="3">
    <source>
        <dbReference type="ARBA" id="ARBA00022676"/>
    </source>
</evidence>
<evidence type="ECO:0000256" key="1">
    <source>
        <dbReference type="ARBA" id="ARBA00004776"/>
    </source>
</evidence>
<feature type="region of interest" description="Disordered" evidence="5">
    <location>
        <begin position="1"/>
        <end position="20"/>
    </location>
</feature>
<dbReference type="Pfam" id="PF13692">
    <property type="entry name" value="Glyco_trans_1_4"/>
    <property type="match status" value="1"/>
</dbReference>
<evidence type="ECO:0000313" key="7">
    <source>
        <dbReference type="EMBL" id="RCX16950.1"/>
    </source>
</evidence>
<keyword evidence="8" id="KW-1185">Reference proteome</keyword>
<evidence type="ECO:0000256" key="2">
    <source>
        <dbReference type="ARBA" id="ARBA00006739"/>
    </source>
</evidence>
<comment type="pathway">
    <text evidence="1">Cell wall biogenesis; cell wall polysaccharide biosynthesis.</text>
</comment>
<dbReference type="SUPFAM" id="SSF53448">
    <property type="entry name" value="Nucleotide-diphospho-sugar transferases"/>
    <property type="match status" value="1"/>
</dbReference>
<dbReference type="Proteomes" id="UP000253090">
    <property type="component" value="Unassembled WGS sequence"/>
</dbReference>
<evidence type="ECO:0000313" key="8">
    <source>
        <dbReference type="Proteomes" id="UP000253090"/>
    </source>
</evidence>
<dbReference type="Gene3D" id="3.40.50.2000">
    <property type="entry name" value="Glycogen Phosphorylase B"/>
    <property type="match status" value="1"/>
</dbReference>
<protein>
    <submittedName>
        <fullName evidence="7">GT2 family glycosyltransferase</fullName>
    </submittedName>
</protein>
<comment type="similarity">
    <text evidence="2">Belongs to the glycosyltransferase 2 family.</text>
</comment>
<gene>
    <name evidence="7" type="ORF">DFP94_11010</name>
</gene>
<comment type="caution">
    <text evidence="7">The sequence shown here is derived from an EMBL/GenBank/DDBJ whole genome shotgun (WGS) entry which is preliminary data.</text>
</comment>
<keyword evidence="4 7" id="KW-0808">Transferase</keyword>
<evidence type="ECO:0000256" key="4">
    <source>
        <dbReference type="ARBA" id="ARBA00022679"/>
    </source>
</evidence>
<dbReference type="RefSeq" id="WP_245954985.1">
    <property type="nucleotide sequence ID" value="NZ_QPJW01000010.1"/>
</dbReference>
<accession>A0A369B614</accession>
<dbReference type="PANTHER" id="PTHR43179">
    <property type="entry name" value="RHAMNOSYLTRANSFERASE WBBL"/>
    <property type="match status" value="1"/>
</dbReference>
<dbReference type="Gene3D" id="3.90.550.10">
    <property type="entry name" value="Spore Coat Polysaccharide Biosynthesis Protein SpsA, Chain A"/>
    <property type="match status" value="1"/>
</dbReference>
<keyword evidence="3" id="KW-0328">Glycosyltransferase</keyword>
<dbReference type="PANTHER" id="PTHR43179:SF12">
    <property type="entry name" value="GALACTOFURANOSYLTRANSFERASE GLFT2"/>
    <property type="match status" value="1"/>
</dbReference>
<feature type="compositionally biased region" description="Basic residues" evidence="5">
    <location>
        <begin position="1"/>
        <end position="13"/>
    </location>
</feature>
<evidence type="ECO:0000256" key="5">
    <source>
        <dbReference type="SAM" id="MobiDB-lite"/>
    </source>
</evidence>
<feature type="domain" description="Glycosyltransferase 2-like" evidence="6">
    <location>
        <begin position="472"/>
        <end position="586"/>
    </location>
</feature>
<proteinExistence type="inferred from homology"/>
<dbReference type="Pfam" id="PF00535">
    <property type="entry name" value="Glycos_transf_2"/>
    <property type="match status" value="1"/>
</dbReference>
<sequence length="876" mass="99115">MKKPKNRLRKKNTSKGNSLFSKSLVSNTLFREDHAPTNKSDPAGIELQAGACELFPSAAALLDSSTLKVAESRPLSDIRPQDGETGEYPFKPGVYDIFRFPVIDWDFRWQRPQQISRQFAVHGKRVFYITTDMTAVSKETLTKDEVARYVRIKKAAPGVWLVTLCTNRRLNLYQDEMSSQDLTFLRWSIEHVKSKFNVSQMISIVDLPFWTPLVESLEQNKIIYDCMDDHSGFSTNSPSMLLQEDRLIRSSDLVLASSQLLFDKLSALHPSVFLLRNAADVHHFNATGVAPASELEALKGPVIGYYGAISDWFDIHLIHELALKRPEWNFVLIGHTFGCDTSVVEGMDNVMLLGEQPYHRLPSFLCRFDAALIPFKENALTKATNPVKLYEYLAAGKPVISSDLPELSAVAPHLVTMVSGPGAFEQAIGKALELKDPEQPTQKRQFAQLHSWEHRFEELQTAIQLHLFPKVSIVLVTYNNWPYTQQCLRSLLRPGHYPNLEIVIVDNASTDQTRNRLESIRDERIKVVVSENNQGFAAGNSLGCQHATGEYFILLNNDTIVPDSSWVSRLLRPLMEYPDVGMSGPMSNFVGNDQALDHFVGDPVTGAHPNWLQDYYLFHKGVSRETDLLGFFCVAMKKEVWEAVGPLDTGYGIGMFEDDDYCERVKAAGYRLMIAEDAFVYHHGSATIKKLEPDVYKSLWEKNKAYFERKWEKPWRDPKRPENWFHGAETPEEVASRLKKSNQRSILVLGGKNWTANASHWQSIVRELGSRQSRMLIINALRHYNQPIMGIRKAGPQIYLTNVVDLFSQAYFDVVIYCGEQLAYPIHAGRQIAISASYTQDQLAALGNALPSLEYWSGTDQVSLIDMIMDPAPILS</sequence>
<dbReference type="CDD" id="cd04186">
    <property type="entry name" value="GT_2_like_c"/>
    <property type="match status" value="1"/>
</dbReference>
<dbReference type="SUPFAM" id="SSF53756">
    <property type="entry name" value="UDP-Glycosyltransferase/glycogen phosphorylase"/>
    <property type="match status" value="1"/>
</dbReference>
<dbReference type="InterPro" id="IPR029044">
    <property type="entry name" value="Nucleotide-diphossugar_trans"/>
</dbReference>
<dbReference type="GO" id="GO:0016757">
    <property type="term" value="F:glycosyltransferase activity"/>
    <property type="evidence" value="ECO:0007669"/>
    <property type="project" value="UniProtKB-KW"/>
</dbReference>
<evidence type="ECO:0000259" key="6">
    <source>
        <dbReference type="Pfam" id="PF00535"/>
    </source>
</evidence>
<reference evidence="7 8" key="1">
    <citation type="submission" date="2018-07" db="EMBL/GenBank/DDBJ databases">
        <title>Genomic Encyclopedia of Type Strains, Phase III (KMG-III): the genomes of soil and plant-associated and newly described type strains.</title>
        <authorList>
            <person name="Whitman W."/>
        </authorList>
    </citation>
    <scope>NUCLEOTIDE SEQUENCE [LARGE SCALE GENOMIC DNA]</scope>
    <source>
        <strain evidence="7 8">CECT 8333</strain>
    </source>
</reference>
<dbReference type="AlphaFoldDB" id="A0A369B614"/>